<evidence type="ECO:0000256" key="1">
    <source>
        <dbReference type="ARBA" id="ARBA00008535"/>
    </source>
</evidence>
<dbReference type="Pfam" id="PF04548">
    <property type="entry name" value="AIG1"/>
    <property type="match status" value="1"/>
</dbReference>
<feature type="non-terminal residue" evidence="6">
    <location>
        <position position="1"/>
    </location>
</feature>
<feature type="domain" description="AIG1-type G" evidence="5">
    <location>
        <begin position="23"/>
        <end position="232"/>
    </location>
</feature>
<dbReference type="CDD" id="cd01852">
    <property type="entry name" value="AIG1"/>
    <property type="match status" value="1"/>
</dbReference>
<dbReference type="InterPro" id="IPR006703">
    <property type="entry name" value="G_AIG1"/>
</dbReference>
<dbReference type="Proteomes" id="UP000324897">
    <property type="component" value="Unassembled WGS sequence"/>
</dbReference>
<accession>A0A5J9SG17</accession>
<dbReference type="SUPFAM" id="SSF52540">
    <property type="entry name" value="P-loop containing nucleoside triphosphate hydrolases"/>
    <property type="match status" value="1"/>
</dbReference>
<keyword evidence="2" id="KW-0547">Nucleotide-binding</keyword>
<dbReference type="Gene3D" id="3.40.50.300">
    <property type="entry name" value="P-loop containing nucleotide triphosphate hydrolases"/>
    <property type="match status" value="1"/>
</dbReference>
<dbReference type="OrthoDB" id="660477at2759"/>
<comment type="caution">
    <text evidence="6">The sequence shown here is derived from an EMBL/GenBank/DDBJ whole genome shotgun (WGS) entry which is preliminary data.</text>
</comment>
<evidence type="ECO:0000256" key="3">
    <source>
        <dbReference type="ARBA" id="ARBA00023134"/>
    </source>
</evidence>
<organism evidence="6 7">
    <name type="scientific">Eragrostis curvula</name>
    <name type="common">weeping love grass</name>
    <dbReference type="NCBI Taxonomy" id="38414"/>
    <lineage>
        <taxon>Eukaryota</taxon>
        <taxon>Viridiplantae</taxon>
        <taxon>Streptophyta</taxon>
        <taxon>Embryophyta</taxon>
        <taxon>Tracheophyta</taxon>
        <taxon>Spermatophyta</taxon>
        <taxon>Magnoliopsida</taxon>
        <taxon>Liliopsida</taxon>
        <taxon>Poales</taxon>
        <taxon>Poaceae</taxon>
        <taxon>PACMAD clade</taxon>
        <taxon>Chloridoideae</taxon>
        <taxon>Eragrostideae</taxon>
        <taxon>Eragrostidinae</taxon>
        <taxon>Eragrostis</taxon>
    </lineage>
</organism>
<comment type="similarity">
    <text evidence="1">Belongs to the TRAFAC class TrmE-Era-EngA-EngB-Septin-like GTPase superfamily. AIG1/Toc34/Toc159-like paraseptin GTPase family. IAN subfamily.</text>
</comment>
<dbReference type="Gramene" id="TVT98224">
    <property type="protein sequence ID" value="TVT98224"/>
    <property type="gene ID" value="EJB05_56442"/>
</dbReference>
<proteinExistence type="inferred from homology"/>
<gene>
    <name evidence="6" type="ORF">EJB05_56442</name>
</gene>
<keyword evidence="3" id="KW-0342">GTP-binding</keyword>
<name>A0A5J9SG17_9POAL</name>
<dbReference type="InterPro" id="IPR045058">
    <property type="entry name" value="GIMA/IAN/Toc"/>
</dbReference>
<dbReference type="InterPro" id="IPR027417">
    <property type="entry name" value="P-loop_NTPase"/>
</dbReference>
<evidence type="ECO:0000313" key="7">
    <source>
        <dbReference type="Proteomes" id="UP000324897"/>
    </source>
</evidence>
<dbReference type="PANTHER" id="PTHR10903:SF102">
    <property type="entry name" value="OS04G0441600 PROTEIN"/>
    <property type="match status" value="1"/>
</dbReference>
<dbReference type="PANTHER" id="PTHR10903">
    <property type="entry name" value="GTPASE, IMAP FAMILY MEMBER-RELATED"/>
    <property type="match status" value="1"/>
</dbReference>
<dbReference type="GO" id="GO:0005525">
    <property type="term" value="F:GTP binding"/>
    <property type="evidence" value="ECO:0007669"/>
    <property type="project" value="UniProtKB-KW"/>
</dbReference>
<dbReference type="FunFam" id="3.40.50.300:FF:000840">
    <property type="entry name" value="Immune-associated nucleotide-binding protein 9"/>
    <property type="match status" value="1"/>
</dbReference>
<dbReference type="PROSITE" id="PS51720">
    <property type="entry name" value="G_AIG1"/>
    <property type="match status" value="1"/>
</dbReference>
<dbReference type="AlphaFoldDB" id="A0A5J9SG17"/>
<evidence type="ECO:0000256" key="2">
    <source>
        <dbReference type="ARBA" id="ARBA00022741"/>
    </source>
</evidence>
<keyword evidence="7" id="KW-1185">Reference proteome</keyword>
<sequence length="333" mass="37632">AVIGRPTMGGGEDDGRVLHSPSPEAITLVLVGKVGSGKSATANSILGCNAFESEYSYVSVTKTSQMWSTTFHDGCTHRAISVIDTPGLYDMNMTEEDTRKEIAKCMDLSKNGIHAMLMVFSAASRFSREDADTIKSIKMFFGDKIVDHMIVVFTHGDHVEESRWKYMLTNEGAKYLQDVVKLCGDRIVLFDNRTGNAQHQQDQRKKLLDAVDSVISKHGGLPFSNLMFNQIKEAHERQKDLDVDGYSAQEDGYLKNITKMVEEKLNSIIENLQKQLLEEQNARLKAENEVAGAMLRSEEEIRRLRDNLEKAQQDSDKARQFYEKFKWMECAIM</sequence>
<evidence type="ECO:0000259" key="5">
    <source>
        <dbReference type="PROSITE" id="PS51720"/>
    </source>
</evidence>
<protein>
    <recommendedName>
        <fullName evidence="5">AIG1-type G domain-containing protein</fullName>
    </recommendedName>
</protein>
<evidence type="ECO:0000256" key="4">
    <source>
        <dbReference type="SAM" id="Coils"/>
    </source>
</evidence>
<reference evidence="6 7" key="1">
    <citation type="journal article" date="2019" name="Sci. Rep.">
        <title>A high-quality genome of Eragrostis curvula grass provides insights into Poaceae evolution and supports new strategies to enhance forage quality.</title>
        <authorList>
            <person name="Carballo J."/>
            <person name="Santos B.A.C.M."/>
            <person name="Zappacosta D."/>
            <person name="Garbus I."/>
            <person name="Selva J.P."/>
            <person name="Gallo C.A."/>
            <person name="Diaz A."/>
            <person name="Albertini E."/>
            <person name="Caccamo M."/>
            <person name="Echenique V."/>
        </authorList>
    </citation>
    <scope>NUCLEOTIDE SEQUENCE [LARGE SCALE GENOMIC DNA]</scope>
    <source>
        <strain evidence="7">cv. Victoria</strain>
        <tissue evidence="6">Leaf</tissue>
    </source>
</reference>
<keyword evidence="4" id="KW-0175">Coiled coil</keyword>
<evidence type="ECO:0000313" key="6">
    <source>
        <dbReference type="EMBL" id="TVT98224.1"/>
    </source>
</evidence>
<dbReference type="EMBL" id="RWGY01000885">
    <property type="protein sequence ID" value="TVT98224.1"/>
    <property type="molecule type" value="Genomic_DNA"/>
</dbReference>
<feature type="coiled-coil region" evidence="4">
    <location>
        <begin position="262"/>
        <end position="321"/>
    </location>
</feature>